<proteinExistence type="predicted"/>
<dbReference type="Proteomes" id="UP000011690">
    <property type="component" value="Unassembled WGS sequence"/>
</dbReference>
<sequence length="78" mass="9172">MVHSSPVAVAIVVEFDNFSELFIGLRRRFRWPDSRARRGESGLPAREYAETGCRLAGDRHAFVLEFRKRFEREWFGKV</sequence>
<keyword evidence="2" id="KW-1185">Reference proteome</keyword>
<accession>L9WKL1</accession>
<gene>
    <name evidence="1" type="ORF">C494_07100</name>
</gene>
<dbReference type="EMBL" id="AOHY01000016">
    <property type="protein sequence ID" value="ELY49761.1"/>
    <property type="molecule type" value="Genomic_DNA"/>
</dbReference>
<evidence type="ECO:0000313" key="2">
    <source>
        <dbReference type="Proteomes" id="UP000011690"/>
    </source>
</evidence>
<dbReference type="AlphaFoldDB" id="L9WKL1"/>
<name>L9WKL1_9EURY</name>
<organism evidence="1 2">
    <name type="scientific">Natronorubrum bangense JCM 10635</name>
    <dbReference type="NCBI Taxonomy" id="1227500"/>
    <lineage>
        <taxon>Archaea</taxon>
        <taxon>Methanobacteriati</taxon>
        <taxon>Methanobacteriota</taxon>
        <taxon>Stenosarchaea group</taxon>
        <taxon>Halobacteria</taxon>
        <taxon>Halobacteriales</taxon>
        <taxon>Natrialbaceae</taxon>
        <taxon>Natronorubrum</taxon>
    </lineage>
</organism>
<evidence type="ECO:0000313" key="1">
    <source>
        <dbReference type="EMBL" id="ELY49761.1"/>
    </source>
</evidence>
<comment type="caution">
    <text evidence="1">The sequence shown here is derived from an EMBL/GenBank/DDBJ whole genome shotgun (WGS) entry which is preliminary data.</text>
</comment>
<protein>
    <submittedName>
        <fullName evidence="1">Uncharacterized protein</fullName>
    </submittedName>
</protein>
<reference evidence="1 2" key="1">
    <citation type="journal article" date="2014" name="PLoS Genet.">
        <title>Phylogenetically driven sequencing of extremely halophilic archaea reveals strategies for static and dynamic osmo-response.</title>
        <authorList>
            <person name="Becker E.A."/>
            <person name="Seitzer P.M."/>
            <person name="Tritt A."/>
            <person name="Larsen D."/>
            <person name="Krusor M."/>
            <person name="Yao A.I."/>
            <person name="Wu D."/>
            <person name="Madern D."/>
            <person name="Eisen J.A."/>
            <person name="Darling A.E."/>
            <person name="Facciotti M.T."/>
        </authorList>
    </citation>
    <scope>NUCLEOTIDE SEQUENCE [LARGE SCALE GENOMIC DNA]</scope>
    <source>
        <strain evidence="1 2">JCM 10635</strain>
    </source>
</reference>